<protein>
    <recommendedName>
        <fullName evidence="1">DUF4440 domain-containing protein</fullName>
    </recommendedName>
</protein>
<accession>A0A9W6SKV4</accession>
<dbReference type="SUPFAM" id="SSF54427">
    <property type="entry name" value="NTF2-like"/>
    <property type="match status" value="1"/>
</dbReference>
<proteinExistence type="predicted"/>
<dbReference type="InterPro" id="IPR032710">
    <property type="entry name" value="NTF2-like_dom_sf"/>
</dbReference>
<organism evidence="2 3">
    <name type="scientific">Actinorhabdospora filicis</name>
    <dbReference type="NCBI Taxonomy" id="1785913"/>
    <lineage>
        <taxon>Bacteria</taxon>
        <taxon>Bacillati</taxon>
        <taxon>Actinomycetota</taxon>
        <taxon>Actinomycetes</taxon>
        <taxon>Micromonosporales</taxon>
        <taxon>Micromonosporaceae</taxon>
        <taxon>Actinorhabdospora</taxon>
    </lineage>
</organism>
<gene>
    <name evidence="2" type="ORF">Afil01_24640</name>
</gene>
<evidence type="ECO:0000313" key="3">
    <source>
        <dbReference type="Proteomes" id="UP001165079"/>
    </source>
</evidence>
<dbReference type="AlphaFoldDB" id="A0A9W6SKV4"/>
<dbReference type="Pfam" id="PF14534">
    <property type="entry name" value="DUF4440"/>
    <property type="match status" value="1"/>
</dbReference>
<dbReference type="Proteomes" id="UP001165079">
    <property type="component" value="Unassembled WGS sequence"/>
</dbReference>
<dbReference type="InterPro" id="IPR027843">
    <property type="entry name" value="DUF4440"/>
</dbReference>
<evidence type="ECO:0000313" key="2">
    <source>
        <dbReference type="EMBL" id="GLZ77657.1"/>
    </source>
</evidence>
<reference evidence="2" key="1">
    <citation type="submission" date="2023-03" db="EMBL/GenBank/DDBJ databases">
        <title>Actinorhabdospora filicis NBRC 111898.</title>
        <authorList>
            <person name="Ichikawa N."/>
            <person name="Sato H."/>
            <person name="Tonouchi N."/>
        </authorList>
    </citation>
    <scope>NUCLEOTIDE SEQUENCE</scope>
    <source>
        <strain evidence="2">NBRC 111898</strain>
    </source>
</reference>
<dbReference type="EMBL" id="BSTX01000001">
    <property type="protein sequence ID" value="GLZ77657.1"/>
    <property type="molecule type" value="Genomic_DNA"/>
</dbReference>
<dbReference type="NCBIfam" id="TIGR02246">
    <property type="entry name" value="SgcJ/EcaC family oxidoreductase"/>
    <property type="match status" value="1"/>
</dbReference>
<dbReference type="InterPro" id="IPR011944">
    <property type="entry name" value="Steroid_delta5-4_isomerase"/>
</dbReference>
<keyword evidence="3" id="KW-1185">Reference proteome</keyword>
<dbReference type="RefSeq" id="WP_285662753.1">
    <property type="nucleotide sequence ID" value="NZ_BSTX01000001.1"/>
</dbReference>
<name>A0A9W6SKV4_9ACTN</name>
<evidence type="ECO:0000259" key="1">
    <source>
        <dbReference type="Pfam" id="PF14534"/>
    </source>
</evidence>
<feature type="domain" description="DUF4440" evidence="1">
    <location>
        <begin position="11"/>
        <end position="122"/>
    </location>
</feature>
<sequence>MYATPADSAAVTALFDRLNAAWGAGDAEAYADAFTEDADYVTFVGTHLHGRKQIVDAHAALWEKFQKNTHLYGKIRRMRFLTPDVAVIVTEGAVLKPGQDAPKRSQLKVQTLTAVRNGGQWRFAAFQNTKHRRLMERFAAKQDARIAPEAL</sequence>
<dbReference type="Gene3D" id="3.10.450.50">
    <property type="match status" value="1"/>
</dbReference>
<comment type="caution">
    <text evidence="2">The sequence shown here is derived from an EMBL/GenBank/DDBJ whole genome shotgun (WGS) entry which is preliminary data.</text>
</comment>